<protein>
    <submittedName>
        <fullName evidence="2">Uncharacterized protein</fullName>
    </submittedName>
</protein>
<dbReference type="Proteomes" id="UP001237642">
    <property type="component" value="Unassembled WGS sequence"/>
</dbReference>
<feature type="compositionally biased region" description="Polar residues" evidence="1">
    <location>
        <begin position="393"/>
        <end position="409"/>
    </location>
</feature>
<name>A0AAD8MIE9_9APIA</name>
<proteinExistence type="predicted"/>
<organism evidence="2 3">
    <name type="scientific">Heracleum sosnowskyi</name>
    <dbReference type="NCBI Taxonomy" id="360622"/>
    <lineage>
        <taxon>Eukaryota</taxon>
        <taxon>Viridiplantae</taxon>
        <taxon>Streptophyta</taxon>
        <taxon>Embryophyta</taxon>
        <taxon>Tracheophyta</taxon>
        <taxon>Spermatophyta</taxon>
        <taxon>Magnoliopsida</taxon>
        <taxon>eudicotyledons</taxon>
        <taxon>Gunneridae</taxon>
        <taxon>Pentapetalae</taxon>
        <taxon>asterids</taxon>
        <taxon>campanulids</taxon>
        <taxon>Apiales</taxon>
        <taxon>Apiaceae</taxon>
        <taxon>Apioideae</taxon>
        <taxon>apioid superclade</taxon>
        <taxon>Tordylieae</taxon>
        <taxon>Tordyliinae</taxon>
        <taxon>Heracleum</taxon>
    </lineage>
</organism>
<keyword evidence="3" id="KW-1185">Reference proteome</keyword>
<dbReference type="PANTHER" id="PTHR34962">
    <property type="entry name" value="EMBRYO DEFECTIVE 1703-RELATED"/>
    <property type="match status" value="1"/>
</dbReference>
<accession>A0AAD8MIE9</accession>
<dbReference type="PANTHER" id="PTHR34962:SF1">
    <property type="entry name" value="EMBRYO DEFECTIVE 1703-RELATED"/>
    <property type="match status" value="1"/>
</dbReference>
<feature type="region of interest" description="Disordered" evidence="1">
    <location>
        <begin position="298"/>
        <end position="349"/>
    </location>
</feature>
<dbReference type="EMBL" id="JAUIZM010000007">
    <property type="protein sequence ID" value="KAK1374012.1"/>
    <property type="molecule type" value="Genomic_DNA"/>
</dbReference>
<dbReference type="AlphaFoldDB" id="A0AAD8MIE9"/>
<feature type="compositionally biased region" description="Basic and acidic residues" evidence="1">
    <location>
        <begin position="298"/>
        <end position="309"/>
    </location>
</feature>
<evidence type="ECO:0000313" key="3">
    <source>
        <dbReference type="Proteomes" id="UP001237642"/>
    </source>
</evidence>
<reference evidence="2" key="1">
    <citation type="submission" date="2023-02" db="EMBL/GenBank/DDBJ databases">
        <title>Genome of toxic invasive species Heracleum sosnowskyi carries increased number of genes despite the absence of recent whole-genome duplications.</title>
        <authorList>
            <person name="Schelkunov M."/>
            <person name="Shtratnikova V."/>
            <person name="Makarenko M."/>
            <person name="Klepikova A."/>
            <person name="Omelchenko D."/>
            <person name="Novikova G."/>
            <person name="Obukhova E."/>
            <person name="Bogdanov V."/>
            <person name="Penin A."/>
            <person name="Logacheva M."/>
        </authorList>
    </citation>
    <scope>NUCLEOTIDE SEQUENCE</scope>
    <source>
        <strain evidence="2">Hsosn_3</strain>
        <tissue evidence="2">Leaf</tissue>
    </source>
</reference>
<evidence type="ECO:0000313" key="2">
    <source>
        <dbReference type="EMBL" id="KAK1374012.1"/>
    </source>
</evidence>
<feature type="compositionally biased region" description="Basic and acidic residues" evidence="1">
    <location>
        <begin position="427"/>
        <end position="439"/>
    </location>
</feature>
<gene>
    <name evidence="2" type="ORF">POM88_030205</name>
</gene>
<comment type="caution">
    <text evidence="2">The sequence shown here is derived from an EMBL/GenBank/DDBJ whole genome shotgun (WGS) entry which is preliminary data.</text>
</comment>
<evidence type="ECO:0000256" key="1">
    <source>
        <dbReference type="SAM" id="MobiDB-lite"/>
    </source>
</evidence>
<feature type="region of interest" description="Disordered" evidence="1">
    <location>
        <begin position="390"/>
        <end position="413"/>
    </location>
</feature>
<feature type="compositionally biased region" description="Basic and acidic residues" evidence="1">
    <location>
        <begin position="318"/>
        <end position="331"/>
    </location>
</feature>
<sequence length="576" mass="64567">MENGNNVLSEFSSVAKFVDSSGELGFGSSIRGVSFPPGLLVKMSKVGVVALCGLCVFWAVKRLFKDDEDKTEYSMMEKEMLRRKMKARLEKDKLVKGAVLDNIARAKASDNSLALQISSGVEAVKPTDFDDKIQEIKTMARHARELEKKHQGGLDGSDGEDNSIVNELSSGKKVIQEEREKSFSSSNGQNHGYIGKLEDVHETIITTPLDDPNSNGSCIHVKTSVENSEAIKYSTSEIYVSNVSENRANEEKDDDLNSFDTIEMNKVSDSSATHFHEPNKISFKAKPKVIRSVKEAREYLSKKRDRQEQSEEILSKSLPKDDSSSRNRWDEETSQQLDRNHNSCDVSMYTSPDLMHGKFASPEHSHESIPLRSVDPKAAEDLYEAVDHEILRASSNPRNSTEKGPSSINVPIDGDLERQRNQGQHKDILAHTPDLDVKSDSTTSQTACEPHLNAEETISTESNTAEDIAEEIKHQMPDSKDVAASEATNDNWMENNFHEFEPVAKKIAVGFKDNYTVARQKKINQELNLDSEKRVPEYDEGDGELDWMKDDRLREIVFQVRENEPHGEGSFSFDGC</sequence>
<reference evidence="2" key="2">
    <citation type="submission" date="2023-05" db="EMBL/GenBank/DDBJ databases">
        <authorList>
            <person name="Schelkunov M.I."/>
        </authorList>
    </citation>
    <scope>NUCLEOTIDE SEQUENCE</scope>
    <source>
        <strain evidence="2">Hsosn_3</strain>
        <tissue evidence="2">Leaf</tissue>
    </source>
</reference>
<feature type="region of interest" description="Disordered" evidence="1">
    <location>
        <begin position="427"/>
        <end position="456"/>
    </location>
</feature>